<keyword evidence="1" id="KW-1133">Transmembrane helix</keyword>
<evidence type="ECO:0000256" key="1">
    <source>
        <dbReference type="SAM" id="Phobius"/>
    </source>
</evidence>
<evidence type="ECO:0008006" key="4">
    <source>
        <dbReference type="Google" id="ProtNLM"/>
    </source>
</evidence>
<reference evidence="2 3" key="1">
    <citation type="submission" date="2016-01" db="EMBL/GenBank/DDBJ databases">
        <authorList>
            <person name="Oliw E.H."/>
        </authorList>
    </citation>
    <scope>NUCLEOTIDE SEQUENCE [LARGE SCALE GENOMIC DNA]</scope>
    <source>
        <strain evidence="2 3">DY10</strain>
    </source>
</reference>
<keyword evidence="1" id="KW-0812">Transmembrane</keyword>
<dbReference type="Proteomes" id="UP000187941">
    <property type="component" value="Chromosome"/>
</dbReference>
<proteinExistence type="predicted"/>
<keyword evidence="3" id="KW-1185">Reference proteome</keyword>
<keyword evidence="1" id="KW-0472">Membrane</keyword>
<sequence>MKTNPIRQRAVGRWQWVIWLLAGGLLIAYGYHQQQTDELAVTVFRTNAGWGYNVQRSRQIVIHQPVVPGQSGGAAFGSEAQARRVGECVAEKLREGQFPPTLTQSELQALGIVTD</sequence>
<feature type="transmembrane region" description="Helical" evidence="1">
    <location>
        <begin position="12"/>
        <end position="31"/>
    </location>
</feature>
<dbReference type="KEGG" id="smon:AWR27_14415"/>
<organism evidence="2 3">
    <name type="scientific">Spirosoma montaniterrae</name>
    <dbReference type="NCBI Taxonomy" id="1178516"/>
    <lineage>
        <taxon>Bacteria</taxon>
        <taxon>Pseudomonadati</taxon>
        <taxon>Bacteroidota</taxon>
        <taxon>Cytophagia</taxon>
        <taxon>Cytophagales</taxon>
        <taxon>Cytophagaceae</taxon>
        <taxon>Spirosoma</taxon>
    </lineage>
</organism>
<dbReference type="AlphaFoldDB" id="A0A1P9WYF3"/>
<evidence type="ECO:0000313" key="2">
    <source>
        <dbReference type="EMBL" id="AQG80411.1"/>
    </source>
</evidence>
<dbReference type="Pfam" id="PF16250">
    <property type="entry name" value="DUF4907"/>
    <property type="match status" value="1"/>
</dbReference>
<evidence type="ECO:0000313" key="3">
    <source>
        <dbReference type="Proteomes" id="UP000187941"/>
    </source>
</evidence>
<protein>
    <recommendedName>
        <fullName evidence="4">DUF4907 domain-containing protein</fullName>
    </recommendedName>
</protein>
<accession>A0A1P9WYF3</accession>
<dbReference type="STRING" id="1178516.AWR27_14415"/>
<dbReference type="EMBL" id="CP014263">
    <property type="protein sequence ID" value="AQG80411.1"/>
    <property type="molecule type" value="Genomic_DNA"/>
</dbReference>
<name>A0A1P9WYF3_9BACT</name>
<gene>
    <name evidence="2" type="ORF">AWR27_14415</name>
</gene>
<dbReference type="InterPro" id="IPR032593">
    <property type="entry name" value="DUF4907"/>
</dbReference>